<dbReference type="InterPro" id="IPR036322">
    <property type="entry name" value="WD40_repeat_dom_sf"/>
</dbReference>
<evidence type="ECO:0000256" key="5">
    <source>
        <dbReference type="ARBA" id="ARBA00022942"/>
    </source>
</evidence>
<dbReference type="PROSITE" id="PS00678">
    <property type="entry name" value="WD_REPEATS_1"/>
    <property type="match status" value="4"/>
</dbReference>
<dbReference type="PANTHER" id="PTHR10943:SF2">
    <property type="entry name" value="26S PROTEASOME NON-ATPASE REGULATORY SUBUNIT 1"/>
    <property type="match status" value="1"/>
</dbReference>
<sequence>LSLPPAGDMSVTSTADIVVLLEELTSKLIFFGSNTLDTVLNDFWHDFSCAIQVEPNLLMHKDKTLAKRSLAALFTSKVYLHVDSLPNSLRYALAASDMINIEACDAYTQKIIAKCLDRYTKVCVKSSKYTAPLLATDVCLEDVISCIFRKCLDDKHYKLGLKLALRTKRMDMFNKCIKSVDNVHEMLLYAKEVTMSTFENRSFRNTVLLTLVSFFRKQSDFITLSQCFLSLNDPKSVAQLLKNLIKKNDKKSCVLAYQIAIDLFELASQRFLFIVLKSLWQKVPSSTRITKTINVVSNKITAIEHSTKVHSFDSLGSNDKYYQEMIQKLTKALSGKLSIEKNLQFLTRNNHTNMYILNNTRNSVYTTICHTAIMIANGFINSGTTSDHFLRYNMELANWTTWEIFSAMVSLGVIHRGNETDALKLIYSYMCLKTNNSSESSSYSKGGSLYALGLIFANHGTAINDYLLKQLKDSHNKIVKHGCCLGIGLSAMGTCRKDIFEQLKINMYQNDYVFGEAIGLALGLVMLGTKDDEALQDMVAFAHVTQNEQILRGLAVGISFFMYDRLQEADQLITSLLENKNPILRCSAMYTISMAYCGTGSESAITKLLHFSNFDASDDVRCAAVTSLGFLLFRTPELCLQIISELTKSYNPYIRYGSAMALGIAFAGTGNEEAIHLLVPMTNDLVNFVRQGALIASSMICIHQTESSCSEDKYFRFLYAKVISDKYEDDVVKFGAILAQGIIDGGGRNVSISLESKIGHSNILTIVGLLLFTQYQYCICLAHCLSLAFTPTCVITLNTQLNMPVLELKSSKRIYHTICYNSLPQELAEKRGWIQYLFNQTFKSKSNKRRKKHSTLDYFDYSIVIPKIVQDIEDIKLNWSTGHFSLQRINCCSENYKGIKCLQYDDNKIVAGLCDNTIQIWDKHTLKCYKILLGHTGSVLCLQFDDKIIVSSSSDCTIRVWDIHTGEMLNTMIHHTEAVMYLNFSNNMIVTCSKDCSIAVWIMWSPCEITLRCVLVGHQAEVNVVSFDPIYIVSASEDSSIRVWNTSSCEYVRTLIGHTSGVISLHYKERLIVSGSSDRTMRIWDIEYGICLRILENYEELLLCIRFNSKIIVAGALDGKIKVWNLEAALDSRVPASSLCLRTLKMHTDAVYDLKFDEFQIVSCSKDGTILIWDFLNYNDTNDMEACSSNNVSTHSGSEILATNIPLSMSFT</sequence>
<dbReference type="EMBL" id="VUJU01003230">
    <property type="protein sequence ID" value="KAF0758704.1"/>
    <property type="molecule type" value="Genomic_DNA"/>
</dbReference>
<keyword evidence="5 8" id="KW-0647">Proteasome</keyword>
<dbReference type="InterPro" id="IPR015943">
    <property type="entry name" value="WD40/YVTN_repeat-like_dom_sf"/>
</dbReference>
<dbReference type="SMART" id="SM00320">
    <property type="entry name" value="WD40"/>
    <property type="match status" value="7"/>
</dbReference>
<protein>
    <recommendedName>
        <fullName evidence="2">26S proteasome non-ATPase regulatory subunit 1</fullName>
    </recommendedName>
</protein>
<dbReference type="OrthoDB" id="19711at2759"/>
<evidence type="ECO:0000256" key="4">
    <source>
        <dbReference type="ARBA" id="ARBA00022737"/>
    </source>
</evidence>
<dbReference type="AlphaFoldDB" id="A0A6G0YMI2"/>
<feature type="domain" description="26S proteasome non-ATPase regulatory subunit 1/RPN2 N-terminal" evidence="7">
    <location>
        <begin position="12"/>
        <end position="350"/>
    </location>
</feature>
<dbReference type="InterPro" id="IPR016024">
    <property type="entry name" value="ARM-type_fold"/>
</dbReference>
<accession>A0A6G0YMI2</accession>
<evidence type="ECO:0000256" key="3">
    <source>
        <dbReference type="ARBA" id="ARBA00022574"/>
    </source>
</evidence>
<name>A0A6G0YMI2_APHCR</name>
<dbReference type="PROSITE" id="PS50082">
    <property type="entry name" value="WD_REPEATS_2"/>
    <property type="match status" value="6"/>
</dbReference>
<dbReference type="Pfam" id="PF21505">
    <property type="entry name" value="RPN2_N"/>
    <property type="match status" value="1"/>
</dbReference>
<dbReference type="Proteomes" id="UP000478052">
    <property type="component" value="Unassembled WGS sequence"/>
</dbReference>
<dbReference type="GO" id="GO:0005634">
    <property type="term" value="C:nucleus"/>
    <property type="evidence" value="ECO:0007669"/>
    <property type="project" value="TreeGrafter"/>
</dbReference>
<proteinExistence type="inferred from homology"/>
<comment type="similarity">
    <text evidence="1">Belongs to the proteasome subunit S1 family.</text>
</comment>
<feature type="repeat" description="WD" evidence="6">
    <location>
        <begin position="1015"/>
        <end position="1054"/>
    </location>
</feature>
<evidence type="ECO:0000259" key="7">
    <source>
        <dbReference type="Pfam" id="PF21505"/>
    </source>
</evidence>
<dbReference type="SUPFAM" id="SSF50978">
    <property type="entry name" value="WD40 repeat-like"/>
    <property type="match status" value="1"/>
</dbReference>
<feature type="repeat" description="WD" evidence="6">
    <location>
        <begin position="1055"/>
        <end position="1094"/>
    </location>
</feature>
<dbReference type="Pfam" id="PF00400">
    <property type="entry name" value="WD40"/>
    <property type="match status" value="7"/>
</dbReference>
<feature type="non-terminal residue" evidence="8">
    <location>
        <position position="1"/>
    </location>
</feature>
<dbReference type="PANTHER" id="PTHR10943">
    <property type="entry name" value="26S PROTEASOME NON-ATPASE REGULATORY SUBUNIT"/>
    <property type="match status" value="1"/>
</dbReference>
<dbReference type="PROSITE" id="PS50294">
    <property type="entry name" value="WD_REPEATS_REGION"/>
    <property type="match status" value="4"/>
</dbReference>
<dbReference type="Pfam" id="PF13646">
    <property type="entry name" value="HEAT_2"/>
    <property type="match status" value="1"/>
</dbReference>
<comment type="caution">
    <text evidence="8">The sequence shown here is derived from an EMBL/GenBank/DDBJ whole genome shotgun (WGS) entry which is preliminary data.</text>
</comment>
<dbReference type="PRINTS" id="PR00320">
    <property type="entry name" value="GPROTEINBRPT"/>
</dbReference>
<organism evidence="8 9">
    <name type="scientific">Aphis craccivora</name>
    <name type="common">Cowpea aphid</name>
    <dbReference type="NCBI Taxonomy" id="307492"/>
    <lineage>
        <taxon>Eukaryota</taxon>
        <taxon>Metazoa</taxon>
        <taxon>Ecdysozoa</taxon>
        <taxon>Arthropoda</taxon>
        <taxon>Hexapoda</taxon>
        <taxon>Insecta</taxon>
        <taxon>Pterygota</taxon>
        <taxon>Neoptera</taxon>
        <taxon>Paraneoptera</taxon>
        <taxon>Hemiptera</taxon>
        <taxon>Sternorrhyncha</taxon>
        <taxon>Aphidomorpha</taxon>
        <taxon>Aphidoidea</taxon>
        <taxon>Aphididae</taxon>
        <taxon>Aphidini</taxon>
        <taxon>Aphis</taxon>
        <taxon>Aphis</taxon>
    </lineage>
</organism>
<dbReference type="SUPFAM" id="SSF48371">
    <property type="entry name" value="ARM repeat"/>
    <property type="match status" value="1"/>
</dbReference>
<dbReference type="InterPro" id="IPR048570">
    <property type="entry name" value="PSMD1_RPN2_N"/>
</dbReference>
<evidence type="ECO:0000313" key="8">
    <source>
        <dbReference type="EMBL" id="KAF0758704.1"/>
    </source>
</evidence>
<dbReference type="CDD" id="cd00200">
    <property type="entry name" value="WD40"/>
    <property type="match status" value="1"/>
</dbReference>
<dbReference type="InterPro" id="IPR001680">
    <property type="entry name" value="WD40_rpt"/>
</dbReference>
<keyword evidence="3 6" id="KW-0853">WD repeat</keyword>
<gene>
    <name evidence="8" type="ORF">FWK35_00018474</name>
</gene>
<evidence type="ECO:0000256" key="2">
    <source>
        <dbReference type="ARBA" id="ARBA00014929"/>
    </source>
</evidence>
<feature type="repeat" description="WD" evidence="6">
    <location>
        <begin position="1144"/>
        <end position="1174"/>
    </location>
</feature>
<dbReference type="Gene3D" id="1.25.10.10">
    <property type="entry name" value="Leucine-rich Repeat Variant"/>
    <property type="match status" value="1"/>
</dbReference>
<dbReference type="InterPro" id="IPR019775">
    <property type="entry name" value="WD40_repeat_CS"/>
</dbReference>
<dbReference type="Gene3D" id="2.130.10.10">
    <property type="entry name" value="YVTN repeat-like/Quinoprotein amine dehydrogenase"/>
    <property type="match status" value="1"/>
</dbReference>
<keyword evidence="9" id="KW-1185">Reference proteome</keyword>
<evidence type="ECO:0000313" key="9">
    <source>
        <dbReference type="Proteomes" id="UP000478052"/>
    </source>
</evidence>
<dbReference type="GO" id="GO:0034515">
    <property type="term" value="C:proteasome storage granule"/>
    <property type="evidence" value="ECO:0007669"/>
    <property type="project" value="TreeGrafter"/>
</dbReference>
<dbReference type="FunFam" id="1.25.10.10:FF:000017">
    <property type="entry name" value="26S proteasome non-ATPase regulatory subunit 1"/>
    <property type="match status" value="1"/>
</dbReference>
<reference evidence="8 9" key="1">
    <citation type="submission" date="2019-08" db="EMBL/GenBank/DDBJ databases">
        <title>Whole genome of Aphis craccivora.</title>
        <authorList>
            <person name="Voronova N.V."/>
            <person name="Shulinski R.S."/>
            <person name="Bandarenka Y.V."/>
            <person name="Zhorov D.G."/>
            <person name="Warner D."/>
        </authorList>
    </citation>
    <scope>NUCLEOTIDE SEQUENCE [LARGE SCALE GENOMIC DNA]</scope>
    <source>
        <strain evidence="8">180601</strain>
        <tissue evidence="8">Whole Body</tissue>
    </source>
</reference>
<dbReference type="GO" id="GO:0043161">
    <property type="term" value="P:proteasome-mediated ubiquitin-dependent protein catabolic process"/>
    <property type="evidence" value="ECO:0007669"/>
    <property type="project" value="TreeGrafter"/>
</dbReference>
<keyword evidence="4" id="KW-0677">Repeat</keyword>
<dbReference type="InterPro" id="IPR020472">
    <property type="entry name" value="WD40_PAC1"/>
</dbReference>
<feature type="repeat" description="WD" evidence="6">
    <location>
        <begin position="1095"/>
        <end position="1134"/>
    </location>
</feature>
<evidence type="ECO:0000256" key="6">
    <source>
        <dbReference type="PROSITE-ProRule" id="PRU00221"/>
    </source>
</evidence>
<feature type="repeat" description="WD" evidence="6">
    <location>
        <begin position="972"/>
        <end position="1001"/>
    </location>
</feature>
<feature type="repeat" description="WD" evidence="6">
    <location>
        <begin position="932"/>
        <end position="971"/>
    </location>
</feature>
<evidence type="ECO:0000256" key="1">
    <source>
        <dbReference type="ARBA" id="ARBA00006308"/>
    </source>
</evidence>
<dbReference type="GO" id="GO:0008540">
    <property type="term" value="C:proteasome regulatory particle, base subcomplex"/>
    <property type="evidence" value="ECO:0007669"/>
    <property type="project" value="TreeGrafter"/>
</dbReference>
<dbReference type="InterPro" id="IPR011989">
    <property type="entry name" value="ARM-like"/>
</dbReference>